<proteinExistence type="inferred from homology"/>
<dbReference type="GO" id="GO:0003723">
    <property type="term" value="F:RNA binding"/>
    <property type="evidence" value="ECO:0007669"/>
    <property type="project" value="TreeGrafter"/>
</dbReference>
<dbReference type="GO" id="GO:0005737">
    <property type="term" value="C:cytoplasm"/>
    <property type="evidence" value="ECO:0007669"/>
    <property type="project" value="TreeGrafter"/>
</dbReference>
<reference evidence="4" key="1">
    <citation type="submission" date="2025-08" db="UniProtKB">
        <authorList>
            <consortium name="RefSeq"/>
        </authorList>
    </citation>
    <scope>IDENTIFICATION</scope>
    <source>
        <tissue evidence="4">Sperm</tissue>
    </source>
</reference>
<dbReference type="Pfam" id="PF08389">
    <property type="entry name" value="Xpo1"/>
    <property type="match status" value="1"/>
</dbReference>
<protein>
    <submittedName>
        <fullName evidence="4">Exportin-5</fullName>
    </submittedName>
</protein>
<dbReference type="GO" id="GO:0005049">
    <property type="term" value="F:nuclear export signal receptor activity"/>
    <property type="evidence" value="ECO:0007669"/>
    <property type="project" value="InterPro"/>
</dbReference>
<comment type="similarity">
    <text evidence="1">Belongs to the exportin family.</text>
</comment>
<dbReference type="InterPro" id="IPR001494">
    <property type="entry name" value="Importin-beta_N"/>
</dbReference>
<dbReference type="InterPro" id="IPR045065">
    <property type="entry name" value="XPO1/5"/>
</dbReference>
<dbReference type="AlphaFoldDB" id="A0AAJ7TQB9"/>
<evidence type="ECO:0000259" key="2">
    <source>
        <dbReference type="SMART" id="SM00913"/>
    </source>
</evidence>
<dbReference type="GO" id="GO:0042565">
    <property type="term" value="C:RNA nuclear export complex"/>
    <property type="evidence" value="ECO:0007669"/>
    <property type="project" value="TreeGrafter"/>
</dbReference>
<dbReference type="InterPro" id="IPR011989">
    <property type="entry name" value="ARM-like"/>
</dbReference>
<dbReference type="Pfam" id="PF03810">
    <property type="entry name" value="IBN_N"/>
    <property type="match status" value="1"/>
</dbReference>
<dbReference type="InterPro" id="IPR013598">
    <property type="entry name" value="Exportin-1/Importin-b-like"/>
</dbReference>
<gene>
    <name evidence="4" type="primary">XPO5</name>
</gene>
<accession>A0AAJ7TQB9</accession>
<dbReference type="Pfam" id="PF19273">
    <property type="entry name" value="Exportin-5"/>
    <property type="match status" value="1"/>
</dbReference>
<dbReference type="PANTHER" id="PTHR11223">
    <property type="entry name" value="EXPORTIN 1/5"/>
    <property type="match status" value="1"/>
</dbReference>
<dbReference type="InterPro" id="IPR016024">
    <property type="entry name" value="ARM-type_fold"/>
</dbReference>
<dbReference type="SMART" id="SM00913">
    <property type="entry name" value="IBN_N"/>
    <property type="match status" value="1"/>
</dbReference>
<dbReference type="CTD" id="57510"/>
<dbReference type="GO" id="GO:0006405">
    <property type="term" value="P:RNA export from nucleus"/>
    <property type="evidence" value="ECO:0007669"/>
    <property type="project" value="TreeGrafter"/>
</dbReference>
<evidence type="ECO:0000256" key="1">
    <source>
        <dbReference type="ARBA" id="ARBA00009466"/>
    </source>
</evidence>
<keyword evidence="3" id="KW-1185">Reference proteome</keyword>
<evidence type="ECO:0000313" key="3">
    <source>
        <dbReference type="Proteomes" id="UP001318040"/>
    </source>
</evidence>
<dbReference type="GO" id="GO:0005634">
    <property type="term" value="C:nucleus"/>
    <property type="evidence" value="ECO:0007669"/>
    <property type="project" value="TreeGrafter"/>
</dbReference>
<name>A0AAJ7TQB9_PETMA</name>
<dbReference type="Proteomes" id="UP001318040">
    <property type="component" value="Chromosome 33"/>
</dbReference>
<evidence type="ECO:0000313" key="4">
    <source>
        <dbReference type="RefSeq" id="XP_032820773.1"/>
    </source>
</evidence>
<dbReference type="GO" id="GO:0006611">
    <property type="term" value="P:protein export from nucleus"/>
    <property type="evidence" value="ECO:0007669"/>
    <property type="project" value="InterPro"/>
</dbReference>
<dbReference type="Gene3D" id="1.25.10.10">
    <property type="entry name" value="Leucine-rich Repeat Variant"/>
    <property type="match status" value="1"/>
</dbReference>
<dbReference type="SUPFAM" id="SSF48371">
    <property type="entry name" value="ARM repeat"/>
    <property type="match status" value="1"/>
</dbReference>
<dbReference type="KEGG" id="pmrn:116948325"/>
<dbReference type="GO" id="GO:0031267">
    <property type="term" value="F:small GTPase binding"/>
    <property type="evidence" value="ECO:0007669"/>
    <property type="project" value="InterPro"/>
</dbReference>
<dbReference type="InterPro" id="IPR045478">
    <property type="entry name" value="Exportin-5_C"/>
</dbReference>
<dbReference type="PANTHER" id="PTHR11223:SF3">
    <property type="entry name" value="EXPORTIN-5"/>
    <property type="match status" value="1"/>
</dbReference>
<organism evidence="3 4">
    <name type="scientific">Petromyzon marinus</name>
    <name type="common">Sea lamprey</name>
    <dbReference type="NCBI Taxonomy" id="7757"/>
    <lineage>
        <taxon>Eukaryota</taxon>
        <taxon>Metazoa</taxon>
        <taxon>Chordata</taxon>
        <taxon>Craniata</taxon>
        <taxon>Vertebrata</taxon>
        <taxon>Cyclostomata</taxon>
        <taxon>Hyperoartia</taxon>
        <taxon>Petromyzontiformes</taxon>
        <taxon>Petromyzontidae</taxon>
        <taxon>Petromyzon</taxon>
    </lineage>
</organism>
<dbReference type="RefSeq" id="XP_032820773.1">
    <property type="nucleotide sequence ID" value="XM_032964882.1"/>
</dbReference>
<feature type="domain" description="Importin N-terminal" evidence="2">
    <location>
        <begin position="32"/>
        <end position="99"/>
    </location>
</feature>
<sequence length="1222" mass="138434">MAQEISAVCEELIRALYVVMDSASTHQQRAEALKFCEDFKQNSPQCVQCGMMMADKDNAGIVRHFGLQLLEHCIKFRWNNMSQVEKCQVKENVMGLLSKGTKHLLEEEPYIKDAVSRLMVEMIKREWPQQWPEMLQELFATSKLGETQAELMLLVLLRLAEDVVAFQALPQQRRRDIMQALTHKNVMLLGFLLDILIEHSNKFQQLKDSPTEEAQKQATTHCRVACATLATLAGFVEWVNMTHLAFKDCALLRTLCSLLGEPRFQLEAAECLLLIVRRKGKMEERKPLLVLFSKPAMMSILQAAVSAHDAGLEERHYFFLKQLCQVLIALGVQLNAVLGVDRSVVQPATFHEYLLSILAFTKHPSQYLSFSTMSTWCAFFRHEIISQDALLLQILPQLLDIYTTKLLKVGFPSKNDSPSCEYSRLDFESDEEYNSFFSTFRAQQGEGIRWACRIAPEVTFQVASKWLQFQLTAPIEPGTTNGSICDDEAGTCTTYSPSFIQWDALNTFMDCTMSHLLKALEKKGLLAQSVEEGIRLLNLVLSYEPGDPLVLSCALSCMSTLMPFLSHDSSAVPRVLDKLFSSVTFCQQEGIKAPGAFVPRSRSVKNVRRHACSCLVRICRDYPELLLPCFESFCEHLLRLHKMEGMTQLERVAFMECLVIISNKLCNYDRQRAFLEQMLTTLMALWMEPDMQQALWSTDGFLAYFGLDKSIVPDGMEDIAGLHRGQLVYCMNMMCMLVKRARWPESIEEAQAGGFVVGETPSGGPVYRNACSQFVCKMLENMLTLSRTFHSFWLPEQRAKLNKDYELAFECMESEKHNLLAIPLPLTEHHKKIRTPLERMQSFITTMHESCYIILGKVGSALGPDFYNIPNVAQLLLDSALSHLDISTEHRLRALLKFFLKLFIQTCPAESYNSVLIPICGPVFSVMLQKLSILWQNLVQRSMESSEEDRADDAQEVLEDQLTRLVTREYLEILCACVSVKKSAELPTTMENMDEDEVMAIEAAPSESDEISELGKGLIMNEEACQAILLSAFTALSWNDTPTCHKAATHLCWPVLKQAAQHSLSPEAMVWCFTAVLRGLEVHGQHDCSQSILVNLAFQIYENMRPRFTELNAIMNQIPNISADTLSMYEQKLIGDLMAPEGPPGPVGPNAVKQAERRRKDTFKKLIAGVIAKDIGQKFRNEIQIRDLPRLFQRQKRTVSIEDQEKSDIGIMALFVPQAQSI</sequence>